<dbReference type="PANTHER" id="PTHR35894:SF1">
    <property type="entry name" value="PHOSPHORIBULOKINASE _ URIDINE KINASE FAMILY"/>
    <property type="match status" value="1"/>
</dbReference>
<dbReference type="PANTHER" id="PTHR35894">
    <property type="entry name" value="GENERAL SECRETION PATHWAY PROTEIN A-RELATED"/>
    <property type="match status" value="1"/>
</dbReference>
<dbReference type="Gene3D" id="2.60.200.20">
    <property type="match status" value="1"/>
</dbReference>
<sequence length="426" mass="46628">MELAAAGLSLQPFATHTRPLVVVSYHAQQAALEFLRTTYQHPQGLGVFQGPPLSGKSTIIHEFVSSLNADRSHAVVDGSKLGAQQLLAKVLNGFGFDVELGSMNEALGMLRVFAMQQTAVNRAPLIVVENVHALQADAWQVLCEIAALRVRQDSAVRLILVNDRPTHSQLQSPSLEALNSRVTGVFNLAGMDDQETELYLYSKLRASGCDKPQTVVPESVCVELHQASGGWPGIIDRIMLLALAHAKDCPLSAEHIERPVVPAMTGDAGLVAKDTLVKSTEAKLFLTYQGRTVREISLNTERVMIGRSEHNEIAIASRFISRHHALFIRDNGTTLLMDLNSTNGTFVNSQRVSNHIMVHDDIVTIGHHGLKFVDPAARNRQPLEGASFSDTIIMKSIDDMRRMLARETTRSLDAPASDAKRVNDND</sequence>
<feature type="domain" description="FHA" evidence="1">
    <location>
        <begin position="303"/>
        <end position="352"/>
    </location>
</feature>
<dbReference type="EMBL" id="CP016268">
    <property type="protein sequence ID" value="ANO51324.1"/>
    <property type="molecule type" value="Genomic_DNA"/>
</dbReference>
<dbReference type="AlphaFoldDB" id="A0A193LG29"/>
<dbReference type="SUPFAM" id="SSF49879">
    <property type="entry name" value="SMAD/FHA domain"/>
    <property type="match status" value="1"/>
</dbReference>
<gene>
    <name evidence="2" type="ORF">BA177_09040</name>
</gene>
<dbReference type="InterPro" id="IPR049945">
    <property type="entry name" value="AAA_22"/>
</dbReference>
<dbReference type="GO" id="GO:0016887">
    <property type="term" value="F:ATP hydrolysis activity"/>
    <property type="evidence" value="ECO:0007669"/>
    <property type="project" value="InterPro"/>
</dbReference>
<dbReference type="InterPro" id="IPR008984">
    <property type="entry name" value="SMAD_FHA_dom_sf"/>
</dbReference>
<dbReference type="InterPro" id="IPR027417">
    <property type="entry name" value="P-loop_NTPase"/>
</dbReference>
<dbReference type="RefSeq" id="WP_068615564.1">
    <property type="nucleotide sequence ID" value="NZ_CP016268.1"/>
</dbReference>
<dbReference type="PROSITE" id="PS50006">
    <property type="entry name" value="FHA_DOMAIN"/>
    <property type="match status" value="1"/>
</dbReference>
<accession>A0A193LG29</accession>
<organism evidence="2 3">
    <name type="scientific">Woeseia oceani</name>
    <dbReference type="NCBI Taxonomy" id="1548547"/>
    <lineage>
        <taxon>Bacteria</taxon>
        <taxon>Pseudomonadati</taxon>
        <taxon>Pseudomonadota</taxon>
        <taxon>Gammaproteobacteria</taxon>
        <taxon>Woeseiales</taxon>
        <taxon>Woeseiaceae</taxon>
        <taxon>Woeseia</taxon>
    </lineage>
</organism>
<protein>
    <recommendedName>
        <fullName evidence="1">FHA domain-containing protein</fullName>
    </recommendedName>
</protein>
<dbReference type="KEGG" id="woc:BA177_09040"/>
<name>A0A193LG29_9GAMM</name>
<dbReference type="SMART" id="SM00240">
    <property type="entry name" value="FHA"/>
    <property type="match status" value="1"/>
</dbReference>
<evidence type="ECO:0000313" key="3">
    <source>
        <dbReference type="Proteomes" id="UP000092695"/>
    </source>
</evidence>
<evidence type="ECO:0000259" key="1">
    <source>
        <dbReference type="PROSITE" id="PS50006"/>
    </source>
</evidence>
<dbReference type="Pfam" id="PF13401">
    <property type="entry name" value="AAA_22"/>
    <property type="match status" value="1"/>
</dbReference>
<keyword evidence="3" id="KW-1185">Reference proteome</keyword>
<dbReference type="InterPro" id="IPR052026">
    <property type="entry name" value="ExeA_AAA_ATPase_DNA-bind"/>
</dbReference>
<dbReference type="InterPro" id="IPR000253">
    <property type="entry name" value="FHA_dom"/>
</dbReference>
<dbReference type="OrthoDB" id="9780149at2"/>
<reference evidence="2 3" key="1">
    <citation type="submission" date="2016-06" db="EMBL/GenBank/DDBJ databases">
        <title>Complete genome sequence of a deep-branching marine Gamma Proteobacterium Woeseia oceani type strain XK5.</title>
        <authorList>
            <person name="Mu D."/>
            <person name="Du Z."/>
        </authorList>
    </citation>
    <scope>NUCLEOTIDE SEQUENCE [LARGE SCALE GENOMIC DNA]</scope>
    <source>
        <strain evidence="2 3">XK5</strain>
    </source>
</reference>
<proteinExistence type="predicted"/>
<dbReference type="SUPFAM" id="SSF52540">
    <property type="entry name" value="P-loop containing nucleoside triphosphate hydrolases"/>
    <property type="match status" value="1"/>
</dbReference>
<dbReference type="Pfam" id="PF00498">
    <property type="entry name" value="FHA"/>
    <property type="match status" value="1"/>
</dbReference>
<dbReference type="STRING" id="1548547.BA177_09040"/>
<evidence type="ECO:0000313" key="2">
    <source>
        <dbReference type="EMBL" id="ANO51324.1"/>
    </source>
</evidence>
<dbReference type="CDD" id="cd00060">
    <property type="entry name" value="FHA"/>
    <property type="match status" value="1"/>
</dbReference>
<dbReference type="Proteomes" id="UP000092695">
    <property type="component" value="Chromosome"/>
</dbReference>